<dbReference type="RefSeq" id="WP_143985042.1">
    <property type="nucleotide sequence ID" value="NZ_CP041692.1"/>
</dbReference>
<sequence>MSAPNRIREPWVLIVIFGVTALFGVWVMIVAVIDGHHAGGLALAAVFMVVLVGCGGVGLYVGIRRLSWKRTYRKVTGRNPW</sequence>
<gene>
    <name evidence="2" type="ORF">FOE78_03260</name>
</gene>
<keyword evidence="1" id="KW-0472">Membrane</keyword>
<evidence type="ECO:0000313" key="3">
    <source>
        <dbReference type="Proteomes" id="UP000319263"/>
    </source>
</evidence>
<dbReference type="EMBL" id="CP041692">
    <property type="protein sequence ID" value="QDP95060.1"/>
    <property type="molecule type" value="Genomic_DNA"/>
</dbReference>
<dbReference type="KEGG" id="mik:FOE78_03260"/>
<keyword evidence="1" id="KW-0812">Transmembrane</keyword>
<dbReference type="AlphaFoldDB" id="A0A516PV81"/>
<evidence type="ECO:0000256" key="1">
    <source>
        <dbReference type="SAM" id="Phobius"/>
    </source>
</evidence>
<name>A0A516PV81_9ACTN</name>
<keyword evidence="3" id="KW-1185">Reference proteome</keyword>
<organism evidence="2 3">
    <name type="scientific">Microlunatus elymi</name>
    <dbReference type="NCBI Taxonomy" id="2596828"/>
    <lineage>
        <taxon>Bacteria</taxon>
        <taxon>Bacillati</taxon>
        <taxon>Actinomycetota</taxon>
        <taxon>Actinomycetes</taxon>
        <taxon>Propionibacteriales</taxon>
        <taxon>Propionibacteriaceae</taxon>
        <taxon>Microlunatus</taxon>
    </lineage>
</organism>
<evidence type="ECO:0000313" key="2">
    <source>
        <dbReference type="EMBL" id="QDP95060.1"/>
    </source>
</evidence>
<reference evidence="2 3" key="1">
    <citation type="submission" date="2019-07" db="EMBL/GenBank/DDBJ databases">
        <title>Microlunatus dokdonensis sp. nov. isolated from the rhizospheric soil of the wild plant Elymus tsukushiensis.</title>
        <authorList>
            <person name="Ghim S.-Y."/>
            <person name="Hwang Y.-J."/>
            <person name="Son J.-S."/>
            <person name="Shin J.-H."/>
        </authorList>
    </citation>
    <scope>NUCLEOTIDE SEQUENCE [LARGE SCALE GENOMIC DNA]</scope>
    <source>
        <strain evidence="2 3">KUDC0627</strain>
    </source>
</reference>
<proteinExistence type="predicted"/>
<dbReference type="Proteomes" id="UP000319263">
    <property type="component" value="Chromosome"/>
</dbReference>
<feature type="transmembrane region" description="Helical" evidence="1">
    <location>
        <begin position="39"/>
        <end position="63"/>
    </location>
</feature>
<feature type="transmembrane region" description="Helical" evidence="1">
    <location>
        <begin position="12"/>
        <end position="33"/>
    </location>
</feature>
<protein>
    <submittedName>
        <fullName evidence="2">Uncharacterized protein</fullName>
    </submittedName>
</protein>
<keyword evidence="1" id="KW-1133">Transmembrane helix</keyword>
<accession>A0A516PV81</accession>